<protein>
    <recommendedName>
        <fullName evidence="2">feruloyl esterase</fullName>
        <ecNumber evidence="2">3.1.1.73</ecNumber>
    </recommendedName>
</protein>
<dbReference type="InterPro" id="IPR029058">
    <property type="entry name" value="AB_hydrolase_fold"/>
</dbReference>
<evidence type="ECO:0000256" key="4">
    <source>
        <dbReference type="ARBA" id="ARBA00022651"/>
    </source>
</evidence>
<organism evidence="10 11">
    <name type="scientific">Pyricularia oryzae</name>
    <name type="common">Rice blast fungus</name>
    <name type="synonym">Magnaporthe oryzae</name>
    <dbReference type="NCBI Taxonomy" id="318829"/>
    <lineage>
        <taxon>Eukaryota</taxon>
        <taxon>Fungi</taxon>
        <taxon>Dikarya</taxon>
        <taxon>Ascomycota</taxon>
        <taxon>Pezizomycotina</taxon>
        <taxon>Sordariomycetes</taxon>
        <taxon>Sordariomycetidae</taxon>
        <taxon>Magnaporthales</taxon>
        <taxon>Pyriculariaceae</taxon>
        <taxon>Pyricularia</taxon>
    </lineage>
</organism>
<dbReference type="GO" id="GO:0005576">
    <property type="term" value="C:extracellular region"/>
    <property type="evidence" value="ECO:0007669"/>
    <property type="project" value="UniProtKB-SubCell"/>
</dbReference>
<dbReference type="SUPFAM" id="SSF53474">
    <property type="entry name" value="alpha/beta-Hydrolases"/>
    <property type="match status" value="1"/>
</dbReference>
<evidence type="ECO:0000256" key="3">
    <source>
        <dbReference type="ARBA" id="ARBA00022525"/>
    </source>
</evidence>
<dbReference type="EMBL" id="CP034205">
    <property type="protein sequence ID" value="QBZ56196.1"/>
    <property type="molecule type" value="Genomic_DNA"/>
</dbReference>
<name>A0A4P7N5W8_PYROR</name>
<gene>
    <name evidence="10" type="ORF">PoMZ_01102</name>
</gene>
<comment type="subcellular location">
    <subcellularLocation>
        <location evidence="1">Secreted</location>
    </subcellularLocation>
</comment>
<evidence type="ECO:0000256" key="2">
    <source>
        <dbReference type="ARBA" id="ARBA00013091"/>
    </source>
</evidence>
<keyword evidence="7" id="KW-0119">Carbohydrate metabolism</keyword>
<dbReference type="PANTHER" id="PTHR38050:SF3">
    <property type="entry name" value="FERULOYL ESTERASE D"/>
    <property type="match status" value="1"/>
</dbReference>
<keyword evidence="3" id="KW-0964">Secreted</keyword>
<evidence type="ECO:0000313" key="10">
    <source>
        <dbReference type="EMBL" id="QBZ56196.1"/>
    </source>
</evidence>
<dbReference type="PANTHER" id="PTHR38050">
    <property type="match status" value="1"/>
</dbReference>
<dbReference type="GO" id="GO:0030600">
    <property type="term" value="F:feruloyl esterase activity"/>
    <property type="evidence" value="ECO:0007669"/>
    <property type="project" value="UniProtKB-EC"/>
</dbReference>
<proteinExistence type="predicted"/>
<evidence type="ECO:0000256" key="7">
    <source>
        <dbReference type="ARBA" id="ARBA00023277"/>
    </source>
</evidence>
<keyword evidence="4" id="KW-0858">Xylan degradation</keyword>
<keyword evidence="5" id="KW-0732">Signal</keyword>
<evidence type="ECO:0000256" key="8">
    <source>
        <dbReference type="ARBA" id="ARBA00023326"/>
    </source>
</evidence>
<evidence type="ECO:0000256" key="1">
    <source>
        <dbReference type="ARBA" id="ARBA00004613"/>
    </source>
</evidence>
<keyword evidence="6" id="KW-0378">Hydrolase</keyword>
<evidence type="ECO:0000256" key="5">
    <source>
        <dbReference type="ARBA" id="ARBA00022729"/>
    </source>
</evidence>
<accession>A0A4P7N5W8</accession>
<dbReference type="Gene3D" id="3.40.50.1820">
    <property type="entry name" value="alpha/beta hydrolase"/>
    <property type="match status" value="1"/>
</dbReference>
<dbReference type="Proteomes" id="UP000294847">
    <property type="component" value="Chromosome 2"/>
</dbReference>
<dbReference type="AlphaFoldDB" id="A0A4P7N5W8"/>
<sequence length="283" mass="30591">MMSQTRILGLAAAIFLFLGLTEAARSAGCGKTNTIRNQQYTANINGKQRQYIVRLPDQYDNNKAHKLVFTFHALGGNAQQIAQGQGGTLAWYGLPPLSNNTAIFVSPNGLNAGWANQGGEDITFIDNMVRTIEADLCVETSQRFATGFSYGGAISFAWACARGKEVRAIAPISSSQLSGCQGGNDPVAFIGQHGTSDSVLPTAGGRAMRDRFVRNNGCTPIQPEPQPNGGRHVKVDYQGCREGYPVSWIIHNGDHNPSQSDQGSNQAFAPAYSWNFFNQFQPQ</sequence>
<reference evidence="10 11" key="1">
    <citation type="journal article" date="2019" name="Mol. Biol. Evol.">
        <title>Blast fungal genomes show frequent chromosomal changes, gene gains and losses, and effector gene turnover.</title>
        <authorList>
            <person name="Gomez Luciano L.B."/>
            <person name="Jason Tsai I."/>
            <person name="Chuma I."/>
            <person name="Tosa Y."/>
            <person name="Chen Y.H."/>
            <person name="Li J.Y."/>
            <person name="Li M.Y."/>
            <person name="Jade Lu M.Y."/>
            <person name="Nakayashiki H."/>
            <person name="Li W.H."/>
        </authorList>
    </citation>
    <scope>NUCLEOTIDE SEQUENCE [LARGE SCALE GENOMIC DNA]</scope>
    <source>
        <strain evidence="10">MZ5-1-6</strain>
    </source>
</reference>
<keyword evidence="8" id="KW-0624">Polysaccharide degradation</keyword>
<dbReference type="GO" id="GO:0045493">
    <property type="term" value="P:xylan catabolic process"/>
    <property type="evidence" value="ECO:0007669"/>
    <property type="project" value="UniProtKB-KW"/>
</dbReference>
<dbReference type="EC" id="3.1.1.73" evidence="2"/>
<comment type="catalytic activity">
    <reaction evidence="9">
        <text>feruloyl-polysaccharide + H2O = ferulate + polysaccharide.</text>
        <dbReference type="EC" id="3.1.1.73"/>
    </reaction>
</comment>
<evidence type="ECO:0000313" key="11">
    <source>
        <dbReference type="Proteomes" id="UP000294847"/>
    </source>
</evidence>
<dbReference type="InterPro" id="IPR043595">
    <property type="entry name" value="FaeB/C/D"/>
</dbReference>
<evidence type="ECO:0000256" key="9">
    <source>
        <dbReference type="ARBA" id="ARBA00034075"/>
    </source>
</evidence>
<evidence type="ECO:0000256" key="6">
    <source>
        <dbReference type="ARBA" id="ARBA00022801"/>
    </source>
</evidence>